<evidence type="ECO:0000256" key="7">
    <source>
        <dbReference type="ARBA" id="ARBA00022737"/>
    </source>
</evidence>
<name>A0A158PFV0_ANGCS</name>
<evidence type="ECO:0000256" key="1">
    <source>
        <dbReference type="ARBA" id="ARBA00004498"/>
    </source>
</evidence>
<protein>
    <submittedName>
        <fullName evidence="15">Fibulin-1</fullName>
    </submittedName>
</protein>
<dbReference type="InterPro" id="IPR009030">
    <property type="entry name" value="Growth_fac_rcpt_cys_sf"/>
</dbReference>
<evidence type="ECO:0000256" key="10">
    <source>
        <dbReference type="ARBA" id="ARBA00023180"/>
    </source>
</evidence>
<sequence length="662" mass="73715">MGAFKECCDCCLLAKELLHKNQPCVAATGFSASCLKSFTRCCQGPLEITQTFPHVTAQRNNFRFQFPLTHFLFRVDRPSGPVLDNSTVYFGDRCANSKCDHLCNDRGGETVECSCRSGYDLAPDGYTCVDRNECRSSTPPCIWGREVCVNVAGGYLCERLTPLRFRHRPSLDKTRFIRMREGSSRAVTSRMESLISLSTMLPRRSRENVQRCPLGWQFKNGQCIDIDECLVLADDCLESQRCLNLPGTFKCIRTLSCGTGYAMDSETEDCIDVDECSLGSHDCGPLYQCRNTQGSYRCDPKKCAEGELQNPRTGECISIDCPLGYYPANGMCHDVDECATGNRCAVGEECVNTAGSFRCEEKGNICASGYAVNENTGFCDDINECLDESICDGLMCINMPGSYKCRCNAGYEFNEKTKRCEDVDECEKFAGHVCDLSAECQNTIGSFICKCKNGFELAADGRRCEGIDGRTCEDIDECTLWAGSDVDECALGECQGRDRICVNTLGHFKCHHIECPRNYVRDICDGLSDSLCKSRYPIHITWQYIAIPKGIAITSHRPTITLFTIKGPAHNDSVVQFELNLKRTVPESPLVLLAIRSNFLLQKGKERNSAVVAVRDTLDGPQTIEMELVLRLTKKSQFTGKYVANLVVHVAAHKRNTNFFGY</sequence>
<gene>
    <name evidence="13" type="ORF">ACOC_LOCUS4410</name>
</gene>
<dbReference type="Gene3D" id="2.10.25.10">
    <property type="entry name" value="Laminin"/>
    <property type="match status" value="7"/>
</dbReference>
<evidence type="ECO:0000313" key="14">
    <source>
        <dbReference type="Proteomes" id="UP000267027"/>
    </source>
</evidence>
<dbReference type="SMART" id="SM00181">
    <property type="entry name" value="EGF"/>
    <property type="match status" value="7"/>
</dbReference>
<dbReference type="PROSITE" id="PS01187">
    <property type="entry name" value="EGF_CA"/>
    <property type="match status" value="3"/>
</dbReference>
<dbReference type="GO" id="GO:0005509">
    <property type="term" value="F:calcium ion binding"/>
    <property type="evidence" value="ECO:0007669"/>
    <property type="project" value="InterPro"/>
</dbReference>
<reference evidence="13 14" key="2">
    <citation type="submission" date="2018-11" db="EMBL/GenBank/DDBJ databases">
        <authorList>
            <consortium name="Pathogen Informatics"/>
        </authorList>
    </citation>
    <scope>NUCLEOTIDE SEQUENCE [LARGE SCALE GENOMIC DNA]</scope>
    <source>
        <strain evidence="13 14">Costa Rica</strain>
    </source>
</reference>
<dbReference type="InterPro" id="IPR000152">
    <property type="entry name" value="EGF-type_Asp/Asn_hydroxyl_site"/>
</dbReference>
<dbReference type="AlphaFoldDB" id="A0A158PFV0"/>
<dbReference type="PANTHER" id="PTHR24050:SF27">
    <property type="entry name" value="FIBRILLIN-1"/>
    <property type="match status" value="1"/>
</dbReference>
<dbReference type="PROSITE" id="PS51257">
    <property type="entry name" value="PROKAR_LIPOPROTEIN"/>
    <property type="match status" value="1"/>
</dbReference>
<feature type="domain" description="EGF-like" evidence="12">
    <location>
        <begin position="422"/>
        <end position="465"/>
    </location>
</feature>
<dbReference type="Proteomes" id="UP000267027">
    <property type="component" value="Unassembled WGS sequence"/>
</dbReference>
<dbReference type="PROSITE" id="PS50026">
    <property type="entry name" value="EGF_3"/>
    <property type="match status" value="2"/>
</dbReference>
<dbReference type="OMA" id="RITSYHL"/>
<dbReference type="Pfam" id="PF12662">
    <property type="entry name" value="cEGF"/>
    <property type="match status" value="1"/>
</dbReference>
<keyword evidence="5 11" id="KW-0245">EGF-like domain</keyword>
<keyword evidence="9" id="KW-1015">Disulfide bond</keyword>
<dbReference type="SUPFAM" id="SSF57196">
    <property type="entry name" value="EGF/Laminin"/>
    <property type="match status" value="2"/>
</dbReference>
<comment type="caution">
    <text evidence="11">Lacks conserved residue(s) required for the propagation of feature annotation.</text>
</comment>
<dbReference type="FunFam" id="2.10.25.10:FF:000038">
    <property type="entry name" value="Fibrillin 2"/>
    <property type="match status" value="1"/>
</dbReference>
<dbReference type="CDD" id="cd00054">
    <property type="entry name" value="EGF_CA"/>
    <property type="match status" value="3"/>
</dbReference>
<keyword evidence="10" id="KW-0325">Glycoprotein</keyword>
<proteinExistence type="inferred from homology"/>
<evidence type="ECO:0000256" key="11">
    <source>
        <dbReference type="PROSITE-ProRule" id="PRU00076"/>
    </source>
</evidence>
<dbReference type="FunFam" id="2.10.25.10:FF:000119">
    <property type="entry name" value="vitamin K-dependent protein S"/>
    <property type="match status" value="1"/>
</dbReference>
<evidence type="ECO:0000256" key="6">
    <source>
        <dbReference type="ARBA" id="ARBA00022729"/>
    </source>
</evidence>
<dbReference type="STRING" id="334426.A0A158PFV0"/>
<evidence type="ECO:0000256" key="4">
    <source>
        <dbReference type="ARBA" id="ARBA00022530"/>
    </source>
</evidence>
<dbReference type="InterPro" id="IPR001881">
    <property type="entry name" value="EGF-like_Ca-bd_dom"/>
</dbReference>
<dbReference type="OrthoDB" id="10060424at2759"/>
<dbReference type="InterPro" id="IPR049883">
    <property type="entry name" value="NOTCH1_EGF-like"/>
</dbReference>
<reference evidence="15" key="1">
    <citation type="submission" date="2016-04" db="UniProtKB">
        <authorList>
            <consortium name="WormBaseParasite"/>
        </authorList>
    </citation>
    <scope>IDENTIFICATION</scope>
</reference>
<dbReference type="PROSITE" id="PS01186">
    <property type="entry name" value="EGF_2"/>
    <property type="match status" value="3"/>
</dbReference>
<evidence type="ECO:0000259" key="12">
    <source>
        <dbReference type="PROSITE" id="PS50026"/>
    </source>
</evidence>
<comment type="similarity">
    <text evidence="2">Belongs to the fibulin family.</text>
</comment>
<keyword evidence="14" id="KW-1185">Reference proteome</keyword>
<accession>A0A158PFV0</accession>
<keyword evidence="7" id="KW-0677">Repeat</keyword>
<feature type="domain" description="EGF-like" evidence="12">
    <location>
        <begin position="381"/>
        <end position="421"/>
    </location>
</feature>
<evidence type="ECO:0000313" key="15">
    <source>
        <dbReference type="WBParaSite" id="ACOC_0000440901-mRNA-1"/>
    </source>
</evidence>
<dbReference type="Pfam" id="PF07645">
    <property type="entry name" value="EGF_CA"/>
    <property type="match status" value="6"/>
</dbReference>
<dbReference type="SUPFAM" id="SSF57184">
    <property type="entry name" value="Growth factor receptor domain"/>
    <property type="match status" value="2"/>
</dbReference>
<comment type="subcellular location">
    <subcellularLocation>
        <location evidence="1">Secreted</location>
        <location evidence="1">Extracellular space</location>
        <location evidence="1">Extracellular matrix</location>
    </subcellularLocation>
</comment>
<evidence type="ECO:0000313" key="13">
    <source>
        <dbReference type="EMBL" id="VDM55995.1"/>
    </source>
</evidence>
<evidence type="ECO:0000256" key="9">
    <source>
        <dbReference type="ARBA" id="ARBA00023157"/>
    </source>
</evidence>
<dbReference type="InterPro" id="IPR018097">
    <property type="entry name" value="EGF_Ca-bd_CS"/>
</dbReference>
<dbReference type="InterPro" id="IPR000742">
    <property type="entry name" value="EGF"/>
</dbReference>
<keyword evidence="6" id="KW-0732">Signal</keyword>
<dbReference type="InterPro" id="IPR052235">
    <property type="entry name" value="Nephronectin_domain"/>
</dbReference>
<keyword evidence="3" id="KW-0964">Secreted</keyword>
<dbReference type="SMART" id="SM00179">
    <property type="entry name" value="EGF_CA"/>
    <property type="match status" value="7"/>
</dbReference>
<dbReference type="PANTHER" id="PTHR24050">
    <property type="entry name" value="PA14 DOMAIN-CONTAINING PROTEIN"/>
    <property type="match status" value="1"/>
</dbReference>
<evidence type="ECO:0000256" key="8">
    <source>
        <dbReference type="ARBA" id="ARBA00022837"/>
    </source>
</evidence>
<evidence type="ECO:0000256" key="5">
    <source>
        <dbReference type="ARBA" id="ARBA00022536"/>
    </source>
</evidence>
<dbReference type="Pfam" id="PF22914">
    <property type="entry name" value="Fibulin_C"/>
    <property type="match status" value="1"/>
</dbReference>
<evidence type="ECO:0000256" key="3">
    <source>
        <dbReference type="ARBA" id="ARBA00022525"/>
    </source>
</evidence>
<dbReference type="InterPro" id="IPR055088">
    <property type="entry name" value="Fibulin_C"/>
</dbReference>
<keyword evidence="8" id="KW-0106">Calcium</keyword>
<evidence type="ECO:0000256" key="2">
    <source>
        <dbReference type="ARBA" id="ARBA00006127"/>
    </source>
</evidence>
<keyword evidence="4" id="KW-0272">Extracellular matrix</keyword>
<dbReference type="EMBL" id="UYYA01003815">
    <property type="protein sequence ID" value="VDM55995.1"/>
    <property type="molecule type" value="Genomic_DNA"/>
</dbReference>
<organism evidence="15">
    <name type="scientific">Angiostrongylus costaricensis</name>
    <name type="common">Nematode worm</name>
    <dbReference type="NCBI Taxonomy" id="334426"/>
    <lineage>
        <taxon>Eukaryota</taxon>
        <taxon>Metazoa</taxon>
        <taxon>Ecdysozoa</taxon>
        <taxon>Nematoda</taxon>
        <taxon>Chromadorea</taxon>
        <taxon>Rhabditida</taxon>
        <taxon>Rhabditina</taxon>
        <taxon>Rhabditomorpha</taxon>
        <taxon>Strongyloidea</taxon>
        <taxon>Metastrongylidae</taxon>
        <taxon>Angiostrongylus</taxon>
    </lineage>
</organism>
<dbReference type="InterPro" id="IPR026823">
    <property type="entry name" value="cEGF"/>
</dbReference>
<dbReference type="PROSITE" id="PS00010">
    <property type="entry name" value="ASX_HYDROXYL"/>
    <property type="match status" value="2"/>
</dbReference>
<dbReference type="WBParaSite" id="ACOC_0000440901-mRNA-1">
    <property type="protein sequence ID" value="ACOC_0000440901-mRNA-1"/>
    <property type="gene ID" value="ACOC_0000440901"/>
</dbReference>